<accession>A0A811MR80</accession>
<dbReference type="Proteomes" id="UP000604825">
    <property type="component" value="Unassembled WGS sequence"/>
</dbReference>
<gene>
    <name evidence="1" type="ORF">NCGR_LOCUS7440</name>
</gene>
<proteinExistence type="predicted"/>
<sequence length="89" mass="9707">MSKIGSAVSGLVSRRSYGVYARAVHVQQASAAAAVATAKTDVAAADAARAANKPDKFWMRDPKTGCWVPENRFEEVDVVELRNRLIHHK</sequence>
<dbReference type="AlphaFoldDB" id="A0A811MR80"/>
<dbReference type="OrthoDB" id="780319at2759"/>
<comment type="caution">
    <text evidence="1">The sequence shown here is derived from an EMBL/GenBank/DDBJ whole genome shotgun (WGS) entry which is preliminary data.</text>
</comment>
<organism evidence="1 2">
    <name type="scientific">Miscanthus lutarioriparius</name>
    <dbReference type="NCBI Taxonomy" id="422564"/>
    <lineage>
        <taxon>Eukaryota</taxon>
        <taxon>Viridiplantae</taxon>
        <taxon>Streptophyta</taxon>
        <taxon>Embryophyta</taxon>
        <taxon>Tracheophyta</taxon>
        <taxon>Spermatophyta</taxon>
        <taxon>Magnoliopsida</taxon>
        <taxon>Liliopsida</taxon>
        <taxon>Poales</taxon>
        <taxon>Poaceae</taxon>
        <taxon>PACMAD clade</taxon>
        <taxon>Panicoideae</taxon>
        <taxon>Andropogonodae</taxon>
        <taxon>Andropogoneae</taxon>
        <taxon>Saccharinae</taxon>
        <taxon>Miscanthus</taxon>
    </lineage>
</organism>
<protein>
    <recommendedName>
        <fullName evidence="3">Late embryogenesis abundant protein</fullName>
    </recommendedName>
</protein>
<reference evidence="1" key="1">
    <citation type="submission" date="2020-10" db="EMBL/GenBank/DDBJ databases">
        <authorList>
            <person name="Han B."/>
            <person name="Lu T."/>
            <person name="Zhao Q."/>
            <person name="Huang X."/>
            <person name="Zhao Y."/>
        </authorList>
    </citation>
    <scope>NUCLEOTIDE SEQUENCE</scope>
</reference>
<evidence type="ECO:0000313" key="2">
    <source>
        <dbReference type="Proteomes" id="UP000604825"/>
    </source>
</evidence>
<dbReference type="Pfam" id="PF03242">
    <property type="entry name" value="LEA_3a"/>
    <property type="match status" value="1"/>
</dbReference>
<keyword evidence="2" id="KW-1185">Reference proteome</keyword>
<dbReference type="EMBL" id="CAJGYO010000002">
    <property type="protein sequence ID" value="CAD6211478.1"/>
    <property type="molecule type" value="Genomic_DNA"/>
</dbReference>
<dbReference type="PANTHER" id="PTHR33509">
    <property type="entry name" value="LATE EMBRYOGENIS ABUNDANT PROTEIN 2-RELATED"/>
    <property type="match status" value="1"/>
</dbReference>
<dbReference type="PANTHER" id="PTHR33509:SF15">
    <property type="entry name" value="OS03G0400700 PROTEIN"/>
    <property type="match status" value="1"/>
</dbReference>
<evidence type="ECO:0000313" key="1">
    <source>
        <dbReference type="EMBL" id="CAD6211478.1"/>
    </source>
</evidence>
<name>A0A811MR80_9POAL</name>
<dbReference type="InterPro" id="IPR004926">
    <property type="entry name" value="LEA_3a"/>
</dbReference>
<evidence type="ECO:0008006" key="3">
    <source>
        <dbReference type="Google" id="ProtNLM"/>
    </source>
</evidence>